<proteinExistence type="predicted"/>
<feature type="compositionally biased region" description="Polar residues" evidence="1">
    <location>
        <begin position="17"/>
        <end position="27"/>
    </location>
</feature>
<sequence>VYFVIPTVHFNYAGSTDLAQQKASGNPKSKRQPQRLKSKRDRAMADQSGKKDDLMADQSGKKEKVKNPPKCKAPMSSSNNTAGTDAGPTLKHCKTTSNNPTAAAQDDSVATRKGG</sequence>
<reference evidence="2 3" key="1">
    <citation type="submission" date="2024-05" db="EMBL/GenBank/DDBJ databases">
        <title>A draft genome resource for the thread blight pathogen Marasmius tenuissimus strain MS-2.</title>
        <authorList>
            <person name="Yulfo-Soto G.E."/>
            <person name="Baruah I.K."/>
            <person name="Amoako-Attah I."/>
            <person name="Bukari Y."/>
            <person name="Meinhardt L.W."/>
            <person name="Bailey B.A."/>
            <person name="Cohen S.P."/>
        </authorList>
    </citation>
    <scope>NUCLEOTIDE SEQUENCE [LARGE SCALE GENOMIC DNA]</scope>
    <source>
        <strain evidence="2 3">MS-2</strain>
    </source>
</reference>
<evidence type="ECO:0000313" key="2">
    <source>
        <dbReference type="EMBL" id="KAL0063021.1"/>
    </source>
</evidence>
<evidence type="ECO:0000256" key="1">
    <source>
        <dbReference type="SAM" id="MobiDB-lite"/>
    </source>
</evidence>
<protein>
    <submittedName>
        <fullName evidence="2">Uncharacterized protein</fullName>
    </submittedName>
</protein>
<comment type="caution">
    <text evidence="2">The sequence shown here is derived from an EMBL/GenBank/DDBJ whole genome shotgun (WGS) entry which is preliminary data.</text>
</comment>
<feature type="region of interest" description="Disordered" evidence="1">
    <location>
        <begin position="17"/>
        <end position="115"/>
    </location>
</feature>
<evidence type="ECO:0000313" key="3">
    <source>
        <dbReference type="Proteomes" id="UP001437256"/>
    </source>
</evidence>
<organism evidence="2 3">
    <name type="scientific">Marasmius tenuissimus</name>
    <dbReference type="NCBI Taxonomy" id="585030"/>
    <lineage>
        <taxon>Eukaryota</taxon>
        <taxon>Fungi</taxon>
        <taxon>Dikarya</taxon>
        <taxon>Basidiomycota</taxon>
        <taxon>Agaricomycotina</taxon>
        <taxon>Agaricomycetes</taxon>
        <taxon>Agaricomycetidae</taxon>
        <taxon>Agaricales</taxon>
        <taxon>Marasmiineae</taxon>
        <taxon>Marasmiaceae</taxon>
        <taxon>Marasmius</taxon>
    </lineage>
</organism>
<dbReference type="EMBL" id="JBBXMP010000089">
    <property type="protein sequence ID" value="KAL0063021.1"/>
    <property type="molecule type" value="Genomic_DNA"/>
</dbReference>
<name>A0ABR2ZMX2_9AGAR</name>
<feature type="compositionally biased region" description="Basic and acidic residues" evidence="1">
    <location>
        <begin position="41"/>
        <end position="66"/>
    </location>
</feature>
<dbReference type="Proteomes" id="UP001437256">
    <property type="component" value="Unassembled WGS sequence"/>
</dbReference>
<keyword evidence="3" id="KW-1185">Reference proteome</keyword>
<gene>
    <name evidence="2" type="ORF">AAF712_010044</name>
</gene>
<feature type="compositionally biased region" description="Basic residues" evidence="1">
    <location>
        <begin position="28"/>
        <end position="40"/>
    </location>
</feature>
<accession>A0ABR2ZMX2</accession>
<feature type="non-terminal residue" evidence="2">
    <location>
        <position position="1"/>
    </location>
</feature>